<evidence type="ECO:0000256" key="5">
    <source>
        <dbReference type="ARBA" id="ARBA00023237"/>
    </source>
</evidence>
<feature type="domain" description="RagB/SusD" evidence="6">
    <location>
        <begin position="267"/>
        <end position="564"/>
    </location>
</feature>
<evidence type="ECO:0000256" key="4">
    <source>
        <dbReference type="ARBA" id="ARBA00023136"/>
    </source>
</evidence>
<gene>
    <name evidence="8" type="ORF">SAMN05421739_102419</name>
</gene>
<dbReference type="STRING" id="1436961.SAMN05421739_102419"/>
<dbReference type="Pfam" id="PF07980">
    <property type="entry name" value="SusD_RagB"/>
    <property type="match status" value="1"/>
</dbReference>
<dbReference type="OrthoDB" id="5694214at2"/>
<dbReference type="CDD" id="cd08977">
    <property type="entry name" value="SusD"/>
    <property type="match status" value="1"/>
</dbReference>
<keyword evidence="9" id="KW-1185">Reference proteome</keyword>
<name>A0A1I2RJV7_9BACT</name>
<dbReference type="Pfam" id="PF14322">
    <property type="entry name" value="SusD-like_3"/>
    <property type="match status" value="1"/>
</dbReference>
<dbReference type="InterPro" id="IPR012944">
    <property type="entry name" value="SusD_RagB_dom"/>
</dbReference>
<feature type="domain" description="SusD-like N-terminal" evidence="7">
    <location>
        <begin position="24"/>
        <end position="212"/>
    </location>
</feature>
<organism evidence="8 9">
    <name type="scientific">Pontibacter chinhatensis</name>
    <dbReference type="NCBI Taxonomy" id="1436961"/>
    <lineage>
        <taxon>Bacteria</taxon>
        <taxon>Pseudomonadati</taxon>
        <taxon>Bacteroidota</taxon>
        <taxon>Cytophagia</taxon>
        <taxon>Cytophagales</taxon>
        <taxon>Hymenobacteraceae</taxon>
        <taxon>Pontibacter</taxon>
    </lineage>
</organism>
<keyword evidence="5" id="KW-0998">Cell outer membrane</keyword>
<keyword evidence="3" id="KW-0732">Signal</keyword>
<dbReference type="GO" id="GO:0009279">
    <property type="term" value="C:cell outer membrane"/>
    <property type="evidence" value="ECO:0007669"/>
    <property type="project" value="UniProtKB-SubCell"/>
</dbReference>
<dbReference type="AlphaFoldDB" id="A0A1I2RJV7"/>
<dbReference type="InterPro" id="IPR033985">
    <property type="entry name" value="SusD-like_N"/>
</dbReference>
<evidence type="ECO:0000256" key="1">
    <source>
        <dbReference type="ARBA" id="ARBA00004442"/>
    </source>
</evidence>
<evidence type="ECO:0000313" key="8">
    <source>
        <dbReference type="EMBL" id="SFG40802.1"/>
    </source>
</evidence>
<dbReference type="InterPro" id="IPR011990">
    <property type="entry name" value="TPR-like_helical_dom_sf"/>
</dbReference>
<keyword evidence="4" id="KW-0472">Membrane</keyword>
<dbReference type="Proteomes" id="UP000198724">
    <property type="component" value="Unassembled WGS sequence"/>
</dbReference>
<proteinExistence type="inferred from homology"/>
<accession>A0A1I2RJV7</accession>
<dbReference type="EMBL" id="FOOT01000002">
    <property type="protein sequence ID" value="SFG40802.1"/>
    <property type="molecule type" value="Genomic_DNA"/>
</dbReference>
<reference evidence="9" key="1">
    <citation type="submission" date="2016-10" db="EMBL/GenBank/DDBJ databases">
        <authorList>
            <person name="Varghese N."/>
            <person name="Submissions S."/>
        </authorList>
    </citation>
    <scope>NUCLEOTIDE SEQUENCE [LARGE SCALE GENOMIC DNA]</scope>
    <source>
        <strain evidence="9">LP51</strain>
    </source>
</reference>
<dbReference type="PROSITE" id="PS51257">
    <property type="entry name" value="PROKAR_LIPOPROTEIN"/>
    <property type="match status" value="1"/>
</dbReference>
<dbReference type="SUPFAM" id="SSF48452">
    <property type="entry name" value="TPR-like"/>
    <property type="match status" value="1"/>
</dbReference>
<evidence type="ECO:0000259" key="6">
    <source>
        <dbReference type="Pfam" id="PF07980"/>
    </source>
</evidence>
<evidence type="ECO:0000259" key="7">
    <source>
        <dbReference type="Pfam" id="PF14322"/>
    </source>
</evidence>
<protein>
    <submittedName>
        <fullName evidence="8">Starch-binding associating with outer membrane</fullName>
    </submittedName>
</protein>
<evidence type="ECO:0000256" key="2">
    <source>
        <dbReference type="ARBA" id="ARBA00006275"/>
    </source>
</evidence>
<dbReference type="Gene3D" id="1.25.40.390">
    <property type="match status" value="1"/>
</dbReference>
<comment type="similarity">
    <text evidence="2">Belongs to the SusD family.</text>
</comment>
<evidence type="ECO:0000313" key="9">
    <source>
        <dbReference type="Proteomes" id="UP000198724"/>
    </source>
</evidence>
<sequence>MKNKFLYIAGLCASLTFMSGCESFLEKEPLDSPAQGTFLNNEKAVNVSLNALYRSVNWDFGLVPYQSATDAWADMAILRANDLGEGTFDTYNSHPASLWRNAYITIQRANTILDGMEPHKDKIAPAAYNRMQAETRILRAWAYHYLAFMFGDAPLITKTLTTEEFKTQVRTPKAEIIAFIYKELDEAGAMLNWAPTERGRVSRAVAMGLKARTALNNKEYTLAKAAAKEVIDNAGLQLNPKFQDLFTRSGQKPNAGGEIMFEIMYTDAEVSSRTNLPLGNAARASGGQSGRFPSQRLVDAFEAKDGKRIDESEVYNPQKPRENRDLRLKYTVAMPGDTVTMNLVTFVYDIYNNTTSFRNADGSWTVKSNADFDNPFGPAKSGVGYLWSKYTMTDENAFQSRVSFILMRYAEILLTYAEASIESNTIDEATIAAINQVRSRAKQPLVPESIQNDQNELRELIRRERTVELAVEGFRWFDIRRWEIAHLVMPGKVVGISKSGTELPPVPNFKTTPEHDLNSIPDYSGQLEQRYTRETRFWDPKLMLLPVPQAERDINSKLTQNNGW</sequence>
<comment type="subcellular location">
    <subcellularLocation>
        <location evidence="1">Cell outer membrane</location>
    </subcellularLocation>
</comment>
<evidence type="ECO:0000256" key="3">
    <source>
        <dbReference type="ARBA" id="ARBA00022729"/>
    </source>
</evidence>